<evidence type="ECO:0000256" key="3">
    <source>
        <dbReference type="ARBA" id="ARBA00022837"/>
    </source>
</evidence>
<feature type="domain" description="EF-hand" evidence="4">
    <location>
        <begin position="147"/>
        <end position="182"/>
    </location>
</feature>
<evidence type="ECO:0000256" key="2">
    <source>
        <dbReference type="ARBA" id="ARBA00022737"/>
    </source>
</evidence>
<dbReference type="SUPFAM" id="SSF47473">
    <property type="entry name" value="EF-hand"/>
    <property type="match status" value="1"/>
</dbReference>
<comment type="caution">
    <text evidence="5">The sequence shown here is derived from an EMBL/GenBank/DDBJ whole genome shotgun (WGS) entry which is preliminary data.</text>
</comment>
<dbReference type="Gene3D" id="1.10.238.10">
    <property type="entry name" value="EF-hand"/>
    <property type="match status" value="1"/>
</dbReference>
<protein>
    <recommendedName>
        <fullName evidence="4">EF-hand domain-containing protein</fullName>
    </recommendedName>
</protein>
<evidence type="ECO:0000256" key="1">
    <source>
        <dbReference type="ARBA" id="ARBA00022723"/>
    </source>
</evidence>
<keyword evidence="3" id="KW-0106">Calcium</keyword>
<keyword evidence="2" id="KW-0677">Repeat</keyword>
<evidence type="ECO:0000313" key="6">
    <source>
        <dbReference type="Proteomes" id="UP001497497"/>
    </source>
</evidence>
<dbReference type="PANTHER" id="PTHR23055">
    <property type="entry name" value="CALCIUM BINDING PROTEINS"/>
    <property type="match status" value="1"/>
</dbReference>
<accession>A0AAV2HX58</accession>
<dbReference type="GO" id="GO:0005509">
    <property type="term" value="F:calcium ion binding"/>
    <property type="evidence" value="ECO:0007669"/>
    <property type="project" value="InterPro"/>
</dbReference>
<dbReference type="EMBL" id="CAXITT010000285">
    <property type="protein sequence ID" value="CAL1538107.1"/>
    <property type="molecule type" value="Genomic_DNA"/>
</dbReference>
<dbReference type="SMART" id="SM00054">
    <property type="entry name" value="EFh"/>
    <property type="match status" value="2"/>
</dbReference>
<dbReference type="Proteomes" id="UP001497497">
    <property type="component" value="Unassembled WGS sequence"/>
</dbReference>
<dbReference type="AlphaFoldDB" id="A0AAV2HX58"/>
<dbReference type="PROSITE" id="PS00018">
    <property type="entry name" value="EF_HAND_1"/>
    <property type="match status" value="2"/>
</dbReference>
<evidence type="ECO:0000259" key="4">
    <source>
        <dbReference type="PROSITE" id="PS50222"/>
    </source>
</evidence>
<reference evidence="5 6" key="1">
    <citation type="submission" date="2024-04" db="EMBL/GenBank/DDBJ databases">
        <authorList>
            <consortium name="Genoscope - CEA"/>
            <person name="William W."/>
        </authorList>
    </citation>
    <scope>NUCLEOTIDE SEQUENCE [LARGE SCALE GENOMIC DNA]</scope>
</reference>
<keyword evidence="6" id="KW-1185">Reference proteome</keyword>
<dbReference type="InterPro" id="IPR028846">
    <property type="entry name" value="Recoverin"/>
</dbReference>
<dbReference type="Pfam" id="PF13499">
    <property type="entry name" value="EF-hand_7"/>
    <property type="match status" value="1"/>
</dbReference>
<dbReference type="InterPro" id="IPR002048">
    <property type="entry name" value="EF_hand_dom"/>
</dbReference>
<feature type="domain" description="EF-hand" evidence="4">
    <location>
        <begin position="101"/>
        <end position="136"/>
    </location>
</feature>
<proteinExistence type="predicted"/>
<gene>
    <name evidence="5" type="ORF">GSLYS_00011928001</name>
</gene>
<name>A0AAV2HX58_LYMST</name>
<keyword evidence="1" id="KW-0479">Metal-binding</keyword>
<dbReference type="PANTHER" id="PTHR23055:SF60">
    <property type="entry name" value="CALAXIN"/>
    <property type="match status" value="1"/>
</dbReference>
<organism evidence="5 6">
    <name type="scientific">Lymnaea stagnalis</name>
    <name type="common">Great pond snail</name>
    <name type="synonym">Helix stagnalis</name>
    <dbReference type="NCBI Taxonomy" id="6523"/>
    <lineage>
        <taxon>Eukaryota</taxon>
        <taxon>Metazoa</taxon>
        <taxon>Spiralia</taxon>
        <taxon>Lophotrochozoa</taxon>
        <taxon>Mollusca</taxon>
        <taxon>Gastropoda</taxon>
        <taxon>Heterobranchia</taxon>
        <taxon>Euthyneura</taxon>
        <taxon>Panpulmonata</taxon>
        <taxon>Hygrophila</taxon>
        <taxon>Lymnaeoidea</taxon>
        <taxon>Lymnaeidae</taxon>
        <taxon>Lymnaea</taxon>
    </lineage>
</organism>
<sequence>MATSFGRLQEQSQRLTKLLMDFSGFDESLVMNILIYAKCLPRPEAPNEIDELVFTSQMLKVFNFTSPVMVSLMFGAVKNQKLGYVSIEEYCKLICIFLTENLDQKTNFVFKVYDLNQDGEINFQELYYFLRPCVILTESEDMEAEEATRELIEIVLKVTDIDESGSIDLQEFKRLIKNNVLYLQLLGPCLPIPSSVQRFRERLEGKGTHEIRTMFKHERQESLQELPSINRVKQYYTVTLDLP</sequence>
<dbReference type="PROSITE" id="PS50222">
    <property type="entry name" value="EF_HAND_2"/>
    <property type="match status" value="2"/>
</dbReference>
<dbReference type="InterPro" id="IPR018247">
    <property type="entry name" value="EF_Hand_1_Ca_BS"/>
</dbReference>
<dbReference type="InterPro" id="IPR011992">
    <property type="entry name" value="EF-hand-dom_pair"/>
</dbReference>
<evidence type="ECO:0000313" key="5">
    <source>
        <dbReference type="EMBL" id="CAL1538107.1"/>
    </source>
</evidence>
<dbReference type="CDD" id="cd00051">
    <property type="entry name" value="EFh"/>
    <property type="match status" value="1"/>
</dbReference>